<dbReference type="GeneID" id="36324946"/>
<protein>
    <submittedName>
        <fullName evidence="1">Uncharacterized protein</fullName>
    </submittedName>
</protein>
<reference evidence="1 2" key="1">
    <citation type="submission" date="2017-04" db="EMBL/GenBank/DDBJ databases">
        <title>Genome Sequence of the Model Brown-Rot Fungus Postia placenta SB12.</title>
        <authorList>
            <consortium name="DOE Joint Genome Institute"/>
            <person name="Gaskell J."/>
            <person name="Kersten P."/>
            <person name="Larrondo L.F."/>
            <person name="Canessa P."/>
            <person name="Martinez D."/>
            <person name="Hibbett D."/>
            <person name="Schmoll M."/>
            <person name="Kubicek C.P."/>
            <person name="Martinez A.T."/>
            <person name="Yadav J."/>
            <person name="Master E."/>
            <person name="Magnuson J.K."/>
            <person name="James T."/>
            <person name="Yaver D."/>
            <person name="Berka R."/>
            <person name="Labutti K."/>
            <person name="Lipzen A."/>
            <person name="Aerts A."/>
            <person name="Barry K."/>
            <person name="Henrissat B."/>
            <person name="Blanchette R."/>
            <person name="Grigoriev I."/>
            <person name="Cullen D."/>
        </authorList>
    </citation>
    <scope>NUCLEOTIDE SEQUENCE [LARGE SCALE GENOMIC DNA]</scope>
    <source>
        <strain evidence="1 2">MAD-698-R-SB12</strain>
    </source>
</reference>
<dbReference type="EMBL" id="KZ110612">
    <property type="protein sequence ID" value="OSX56577.1"/>
    <property type="molecule type" value="Genomic_DNA"/>
</dbReference>
<organism evidence="1 2">
    <name type="scientific">Postia placenta MAD-698-R-SB12</name>
    <dbReference type="NCBI Taxonomy" id="670580"/>
    <lineage>
        <taxon>Eukaryota</taxon>
        <taxon>Fungi</taxon>
        <taxon>Dikarya</taxon>
        <taxon>Basidiomycota</taxon>
        <taxon>Agaricomycotina</taxon>
        <taxon>Agaricomycetes</taxon>
        <taxon>Polyporales</taxon>
        <taxon>Adustoporiaceae</taxon>
        <taxon>Rhodonia</taxon>
    </lineage>
</organism>
<sequence length="114" mass="12691">MFGRACCWNIEEATLSRDNFVISLSTKEVHQAIVEVLTHPMLARGSAAHEKCKTDALDSTPAWRIAIGSSDPEHLQRSKAAMLELEYVDGRPVFAPASTQYRRIRGVKQGHDVN</sequence>
<keyword evidence="2" id="KW-1185">Reference proteome</keyword>
<evidence type="ECO:0000313" key="1">
    <source>
        <dbReference type="EMBL" id="OSX56577.1"/>
    </source>
</evidence>
<accession>A0A1X6MJF9</accession>
<dbReference type="RefSeq" id="XP_024333371.1">
    <property type="nucleotide sequence ID" value="XM_024479996.1"/>
</dbReference>
<dbReference type="Proteomes" id="UP000194127">
    <property type="component" value="Unassembled WGS sequence"/>
</dbReference>
<evidence type="ECO:0000313" key="2">
    <source>
        <dbReference type="Proteomes" id="UP000194127"/>
    </source>
</evidence>
<dbReference type="OrthoDB" id="10279636at2759"/>
<name>A0A1X6MJF9_9APHY</name>
<dbReference type="AlphaFoldDB" id="A0A1X6MJF9"/>
<gene>
    <name evidence="1" type="ORF">POSPLADRAFT_1050506</name>
</gene>
<proteinExistence type="predicted"/>